<dbReference type="Gene3D" id="2.10.50.10">
    <property type="entry name" value="Tumor Necrosis Factor Receptor, subunit A, domain 2"/>
    <property type="match status" value="1"/>
</dbReference>
<dbReference type="Pfam" id="PF07699">
    <property type="entry name" value="Ephrin_rec_like"/>
    <property type="match status" value="1"/>
</dbReference>
<evidence type="ECO:0000313" key="4">
    <source>
        <dbReference type="Proteomes" id="UP000011087"/>
    </source>
</evidence>
<sequence>CTLCPAGKYRSSLEMARCEDCPTGTYSTDGQTACQGCTVCPAGKTSNNGCAGGASVDNDCSTCQSNTYSEEGHTSTCTACDANARSQANSTSPFDCRCIAG</sequence>
<dbReference type="EnsemblProtists" id="EKX54508">
    <property type="protein sequence ID" value="EKX54508"/>
    <property type="gene ID" value="GUITHDRAFT_55985"/>
</dbReference>
<dbReference type="InterPro" id="IPR001368">
    <property type="entry name" value="TNFR/NGFR_Cys_rich_reg"/>
</dbReference>
<organism evidence="2">
    <name type="scientific">Guillardia theta (strain CCMP2712)</name>
    <name type="common">Cryptophyte</name>
    <dbReference type="NCBI Taxonomy" id="905079"/>
    <lineage>
        <taxon>Eukaryota</taxon>
        <taxon>Cryptophyceae</taxon>
        <taxon>Pyrenomonadales</taxon>
        <taxon>Geminigeraceae</taxon>
        <taxon>Guillardia</taxon>
    </lineage>
</organism>
<protein>
    <recommendedName>
        <fullName evidence="1">TNFR-Cys domain-containing protein</fullName>
    </recommendedName>
</protein>
<reference evidence="4" key="2">
    <citation type="submission" date="2012-11" db="EMBL/GenBank/DDBJ databases">
        <authorList>
            <person name="Kuo A."/>
            <person name="Curtis B.A."/>
            <person name="Tanifuji G."/>
            <person name="Burki F."/>
            <person name="Gruber A."/>
            <person name="Irimia M."/>
            <person name="Maruyama S."/>
            <person name="Arias M.C."/>
            <person name="Ball S.G."/>
            <person name="Gile G.H."/>
            <person name="Hirakawa Y."/>
            <person name="Hopkins J.F."/>
            <person name="Rensing S.A."/>
            <person name="Schmutz J."/>
            <person name="Symeonidi A."/>
            <person name="Elias M."/>
            <person name="Eveleigh R.J."/>
            <person name="Herman E.K."/>
            <person name="Klute M.J."/>
            <person name="Nakayama T."/>
            <person name="Obornik M."/>
            <person name="Reyes-Prieto A."/>
            <person name="Armbrust E.V."/>
            <person name="Aves S.J."/>
            <person name="Beiko R.G."/>
            <person name="Coutinho P."/>
            <person name="Dacks J.B."/>
            <person name="Durnford D.G."/>
            <person name="Fast N.M."/>
            <person name="Green B.R."/>
            <person name="Grisdale C."/>
            <person name="Hempe F."/>
            <person name="Henrissat B."/>
            <person name="Hoppner M.P."/>
            <person name="Ishida K.-I."/>
            <person name="Kim E."/>
            <person name="Koreny L."/>
            <person name="Kroth P.G."/>
            <person name="Liu Y."/>
            <person name="Malik S.-B."/>
            <person name="Maier U.G."/>
            <person name="McRose D."/>
            <person name="Mock T."/>
            <person name="Neilson J.A."/>
            <person name="Onodera N.T."/>
            <person name="Poole A.M."/>
            <person name="Pritham E.J."/>
            <person name="Richards T.A."/>
            <person name="Rocap G."/>
            <person name="Roy S.W."/>
            <person name="Sarai C."/>
            <person name="Schaack S."/>
            <person name="Shirato S."/>
            <person name="Slamovits C.H."/>
            <person name="Spencer D.F."/>
            <person name="Suzuki S."/>
            <person name="Worden A.Z."/>
            <person name="Zauner S."/>
            <person name="Barry K."/>
            <person name="Bell C."/>
            <person name="Bharti A.K."/>
            <person name="Crow J.A."/>
            <person name="Grimwood J."/>
            <person name="Kramer R."/>
            <person name="Lindquist E."/>
            <person name="Lucas S."/>
            <person name="Salamov A."/>
            <person name="McFadden G.I."/>
            <person name="Lane C.E."/>
            <person name="Keeling P.J."/>
            <person name="Gray M.W."/>
            <person name="Grigoriev I.V."/>
            <person name="Archibald J.M."/>
        </authorList>
    </citation>
    <scope>NUCLEOTIDE SEQUENCE</scope>
    <source>
        <strain evidence="4">CCMP2712</strain>
    </source>
</reference>
<evidence type="ECO:0000259" key="1">
    <source>
        <dbReference type="PROSITE" id="PS00652"/>
    </source>
</evidence>
<dbReference type="KEGG" id="gtt:GUITHDRAFT_55985"/>
<dbReference type="SMART" id="SM01411">
    <property type="entry name" value="Ephrin_rec_like"/>
    <property type="match status" value="2"/>
</dbReference>
<dbReference type="InterPro" id="IPR011641">
    <property type="entry name" value="Tyr-kin_ephrin_A/B_rcpt-like"/>
</dbReference>
<dbReference type="HOGENOM" id="CLU_2299126_0_0_1"/>
<dbReference type="EMBL" id="JH992967">
    <property type="protein sequence ID" value="EKX54508.1"/>
    <property type="molecule type" value="Genomic_DNA"/>
</dbReference>
<feature type="non-terminal residue" evidence="2">
    <location>
        <position position="1"/>
    </location>
</feature>
<dbReference type="PROSITE" id="PS00652">
    <property type="entry name" value="TNFR_NGFR_1"/>
    <property type="match status" value="1"/>
</dbReference>
<dbReference type="RefSeq" id="XP_005841488.1">
    <property type="nucleotide sequence ID" value="XM_005841431.1"/>
</dbReference>
<evidence type="ECO:0000313" key="2">
    <source>
        <dbReference type="EMBL" id="EKX54508.1"/>
    </source>
</evidence>
<dbReference type="Proteomes" id="UP000011087">
    <property type="component" value="Unassembled WGS sequence"/>
</dbReference>
<reference evidence="3" key="3">
    <citation type="submission" date="2016-03" db="UniProtKB">
        <authorList>
            <consortium name="EnsemblProtists"/>
        </authorList>
    </citation>
    <scope>IDENTIFICATION</scope>
</reference>
<reference evidence="2 4" key="1">
    <citation type="journal article" date="2012" name="Nature">
        <title>Algal genomes reveal evolutionary mosaicism and the fate of nucleomorphs.</title>
        <authorList>
            <consortium name="DOE Joint Genome Institute"/>
            <person name="Curtis B.A."/>
            <person name="Tanifuji G."/>
            <person name="Burki F."/>
            <person name="Gruber A."/>
            <person name="Irimia M."/>
            <person name="Maruyama S."/>
            <person name="Arias M.C."/>
            <person name="Ball S.G."/>
            <person name="Gile G.H."/>
            <person name="Hirakawa Y."/>
            <person name="Hopkins J.F."/>
            <person name="Kuo A."/>
            <person name="Rensing S.A."/>
            <person name="Schmutz J."/>
            <person name="Symeonidi A."/>
            <person name="Elias M."/>
            <person name="Eveleigh R.J."/>
            <person name="Herman E.K."/>
            <person name="Klute M.J."/>
            <person name="Nakayama T."/>
            <person name="Obornik M."/>
            <person name="Reyes-Prieto A."/>
            <person name="Armbrust E.V."/>
            <person name="Aves S.J."/>
            <person name="Beiko R.G."/>
            <person name="Coutinho P."/>
            <person name="Dacks J.B."/>
            <person name="Durnford D.G."/>
            <person name="Fast N.M."/>
            <person name="Green B.R."/>
            <person name="Grisdale C.J."/>
            <person name="Hempel F."/>
            <person name="Henrissat B."/>
            <person name="Hoppner M.P."/>
            <person name="Ishida K."/>
            <person name="Kim E."/>
            <person name="Koreny L."/>
            <person name="Kroth P.G."/>
            <person name="Liu Y."/>
            <person name="Malik S.B."/>
            <person name="Maier U.G."/>
            <person name="McRose D."/>
            <person name="Mock T."/>
            <person name="Neilson J.A."/>
            <person name="Onodera N.T."/>
            <person name="Poole A.M."/>
            <person name="Pritham E.J."/>
            <person name="Richards T.A."/>
            <person name="Rocap G."/>
            <person name="Roy S.W."/>
            <person name="Sarai C."/>
            <person name="Schaack S."/>
            <person name="Shirato S."/>
            <person name="Slamovits C.H."/>
            <person name="Spencer D.F."/>
            <person name="Suzuki S."/>
            <person name="Worden A.Z."/>
            <person name="Zauner S."/>
            <person name="Barry K."/>
            <person name="Bell C."/>
            <person name="Bharti A.K."/>
            <person name="Crow J.A."/>
            <person name="Grimwood J."/>
            <person name="Kramer R."/>
            <person name="Lindquist E."/>
            <person name="Lucas S."/>
            <person name="Salamov A."/>
            <person name="McFadden G.I."/>
            <person name="Lane C.E."/>
            <person name="Keeling P.J."/>
            <person name="Gray M.W."/>
            <person name="Grigoriev I.V."/>
            <person name="Archibald J.M."/>
        </authorList>
    </citation>
    <scope>NUCLEOTIDE SEQUENCE</scope>
    <source>
        <strain evidence="2 4">CCMP2712</strain>
    </source>
</reference>
<gene>
    <name evidence="2" type="ORF">GUITHDRAFT_55985</name>
</gene>
<dbReference type="InterPro" id="IPR009030">
    <property type="entry name" value="Growth_fac_rcpt_cys_sf"/>
</dbReference>
<name>L1K2A5_GUITC</name>
<dbReference type="AlphaFoldDB" id="L1K2A5"/>
<proteinExistence type="predicted"/>
<dbReference type="PaxDb" id="55529-EKX54508"/>
<accession>L1K2A5</accession>
<dbReference type="SUPFAM" id="SSF57184">
    <property type="entry name" value="Growth factor receptor domain"/>
    <property type="match status" value="1"/>
</dbReference>
<dbReference type="GeneID" id="17311029"/>
<feature type="domain" description="TNFR-Cys" evidence="1">
    <location>
        <begin position="21"/>
        <end position="60"/>
    </location>
</feature>
<feature type="non-terminal residue" evidence="2">
    <location>
        <position position="101"/>
    </location>
</feature>
<evidence type="ECO:0000313" key="3">
    <source>
        <dbReference type="EnsemblProtists" id="EKX54508"/>
    </source>
</evidence>
<keyword evidence="4" id="KW-1185">Reference proteome</keyword>